<protein>
    <submittedName>
        <fullName evidence="3">EamA-like transporter family protein</fullName>
    </submittedName>
</protein>
<dbReference type="AlphaFoldDB" id="A0A1G6IIV5"/>
<organism evidence="3 4">
    <name type="scientific">Acinetobacter marinus</name>
    <dbReference type="NCBI Taxonomy" id="281375"/>
    <lineage>
        <taxon>Bacteria</taxon>
        <taxon>Pseudomonadati</taxon>
        <taxon>Pseudomonadota</taxon>
        <taxon>Gammaproteobacteria</taxon>
        <taxon>Moraxellales</taxon>
        <taxon>Moraxellaceae</taxon>
        <taxon>Acinetobacter</taxon>
    </lineage>
</organism>
<gene>
    <name evidence="3" type="ORF">SAMN05421749_10345</name>
</gene>
<feature type="transmembrane region" description="Helical" evidence="1">
    <location>
        <begin position="144"/>
        <end position="163"/>
    </location>
</feature>
<feature type="transmembrane region" description="Helical" evidence="1">
    <location>
        <begin position="204"/>
        <end position="223"/>
    </location>
</feature>
<accession>A0A1G6IIV5</accession>
<feature type="transmembrane region" description="Helical" evidence="1">
    <location>
        <begin position="28"/>
        <end position="47"/>
    </location>
</feature>
<feature type="transmembrane region" description="Helical" evidence="1">
    <location>
        <begin position="114"/>
        <end position="132"/>
    </location>
</feature>
<dbReference type="RefSeq" id="WP_092617579.1">
    <property type="nucleotide sequence ID" value="NZ_FMYK01000003.1"/>
</dbReference>
<dbReference type="Gene3D" id="1.10.3730.20">
    <property type="match status" value="1"/>
</dbReference>
<evidence type="ECO:0000313" key="4">
    <source>
        <dbReference type="Proteomes" id="UP000242317"/>
    </source>
</evidence>
<dbReference type="Pfam" id="PF00892">
    <property type="entry name" value="EamA"/>
    <property type="match status" value="1"/>
</dbReference>
<dbReference type="Proteomes" id="UP000242317">
    <property type="component" value="Unassembled WGS sequence"/>
</dbReference>
<reference evidence="4" key="1">
    <citation type="submission" date="2016-09" db="EMBL/GenBank/DDBJ databases">
        <authorList>
            <person name="Varghese N."/>
            <person name="Submissions S."/>
        </authorList>
    </citation>
    <scope>NUCLEOTIDE SEQUENCE [LARGE SCALE GENOMIC DNA]</scope>
    <source>
        <strain evidence="4">ANC 3699</strain>
    </source>
</reference>
<keyword evidence="1" id="KW-0812">Transmembrane</keyword>
<dbReference type="SUPFAM" id="SSF103481">
    <property type="entry name" value="Multidrug resistance efflux transporter EmrE"/>
    <property type="match status" value="2"/>
</dbReference>
<keyword evidence="1" id="KW-1133">Transmembrane helix</keyword>
<feature type="transmembrane region" description="Helical" evidence="1">
    <location>
        <begin position="59"/>
        <end position="77"/>
    </location>
</feature>
<dbReference type="GO" id="GO:0016020">
    <property type="term" value="C:membrane"/>
    <property type="evidence" value="ECO:0007669"/>
    <property type="project" value="InterPro"/>
</dbReference>
<sequence length="281" mass="30750">MQFILIAALFSVSVSIALKLYRQYGLNIVHLLTLNYLTASVLCFLWFKPSFNVAQLEHSWWLIGALAILLPSIFWCLDRALHHAGLIKTEVAQRLSVVLTILVSSLIYQEQFSALKIFGIVLGVVAVLIMLIGQGGAKSSQSMAAWLSILSVWVGYALIDLLFKYTSGLGLQFAMSLNAIFICSALLCLAVALFQSQVLTSKTLLAGMLLGVLNFANIAFYLYAHRQLSDSPALVFASMNILVVCFGILAAVLIFKEQLNRSRVVGGMLAIIAVLILMQAM</sequence>
<keyword evidence="1" id="KW-0472">Membrane</keyword>
<dbReference type="OrthoDB" id="1524053at2"/>
<dbReference type="EMBL" id="FMYK01000003">
    <property type="protein sequence ID" value="SDC05925.1"/>
    <property type="molecule type" value="Genomic_DNA"/>
</dbReference>
<feature type="transmembrane region" description="Helical" evidence="1">
    <location>
        <begin position="6"/>
        <end position="21"/>
    </location>
</feature>
<keyword evidence="4" id="KW-1185">Reference proteome</keyword>
<feature type="transmembrane region" description="Helical" evidence="1">
    <location>
        <begin position="235"/>
        <end position="255"/>
    </location>
</feature>
<feature type="transmembrane region" description="Helical" evidence="1">
    <location>
        <begin position="262"/>
        <end position="280"/>
    </location>
</feature>
<feature type="transmembrane region" description="Helical" evidence="1">
    <location>
        <begin position="169"/>
        <end position="192"/>
    </location>
</feature>
<feature type="transmembrane region" description="Helical" evidence="1">
    <location>
        <begin position="89"/>
        <end position="108"/>
    </location>
</feature>
<dbReference type="InterPro" id="IPR037185">
    <property type="entry name" value="EmrE-like"/>
</dbReference>
<evidence type="ECO:0000259" key="2">
    <source>
        <dbReference type="Pfam" id="PF00892"/>
    </source>
</evidence>
<evidence type="ECO:0000313" key="3">
    <source>
        <dbReference type="EMBL" id="SDC05925.1"/>
    </source>
</evidence>
<feature type="domain" description="EamA" evidence="2">
    <location>
        <begin position="3"/>
        <end position="131"/>
    </location>
</feature>
<proteinExistence type="predicted"/>
<name>A0A1G6IIV5_9GAMM</name>
<dbReference type="InterPro" id="IPR000620">
    <property type="entry name" value="EamA_dom"/>
</dbReference>
<evidence type="ECO:0000256" key="1">
    <source>
        <dbReference type="SAM" id="Phobius"/>
    </source>
</evidence>